<evidence type="ECO:0000256" key="5">
    <source>
        <dbReference type="ARBA" id="ARBA00022723"/>
    </source>
</evidence>
<evidence type="ECO:0000256" key="3">
    <source>
        <dbReference type="ARBA" id="ARBA00022438"/>
    </source>
</evidence>
<dbReference type="InterPro" id="IPR024571">
    <property type="entry name" value="ERAP1-like_C_dom"/>
</dbReference>
<dbReference type="FunFam" id="1.10.390.10:FF:000004">
    <property type="entry name" value="Aminopeptidase N"/>
    <property type="match status" value="1"/>
</dbReference>
<evidence type="ECO:0000259" key="11">
    <source>
        <dbReference type="Pfam" id="PF17900"/>
    </source>
</evidence>
<dbReference type="Gene3D" id="1.10.390.10">
    <property type="entry name" value="Neutral Protease Domain 2"/>
    <property type="match status" value="1"/>
</dbReference>
<dbReference type="InterPro" id="IPR042097">
    <property type="entry name" value="Aminopeptidase_N-like_N_sf"/>
</dbReference>
<dbReference type="GO" id="GO:0005737">
    <property type="term" value="C:cytoplasm"/>
    <property type="evidence" value="ECO:0007669"/>
    <property type="project" value="TreeGrafter"/>
</dbReference>
<dbReference type="Pfam" id="PF17900">
    <property type="entry name" value="Peptidase_M1_N"/>
    <property type="match status" value="1"/>
</dbReference>
<dbReference type="GO" id="GO:0016020">
    <property type="term" value="C:membrane"/>
    <property type="evidence" value="ECO:0007669"/>
    <property type="project" value="TreeGrafter"/>
</dbReference>
<dbReference type="FunFam" id="2.60.40.1730:FF:000010">
    <property type="entry name" value="Putative aminopeptidase N"/>
    <property type="match status" value="1"/>
</dbReference>
<evidence type="ECO:0000259" key="9">
    <source>
        <dbReference type="Pfam" id="PF01433"/>
    </source>
</evidence>
<reference evidence="12" key="1">
    <citation type="submission" date="2020-05" db="EMBL/GenBank/DDBJ databases">
        <authorList>
            <person name="Chiriac C."/>
            <person name="Salcher M."/>
            <person name="Ghai R."/>
            <person name="Kavagutti S V."/>
        </authorList>
    </citation>
    <scope>NUCLEOTIDE SEQUENCE</scope>
</reference>
<dbReference type="GO" id="GO:0070006">
    <property type="term" value="F:metalloaminopeptidase activity"/>
    <property type="evidence" value="ECO:0007669"/>
    <property type="project" value="TreeGrafter"/>
</dbReference>
<keyword evidence="4" id="KW-0645">Protease</keyword>
<evidence type="ECO:0000256" key="8">
    <source>
        <dbReference type="ARBA" id="ARBA00023049"/>
    </source>
</evidence>
<feature type="domain" description="Aminopeptidase N-like N-terminal" evidence="11">
    <location>
        <begin position="92"/>
        <end position="190"/>
    </location>
</feature>
<dbReference type="PANTHER" id="PTHR11533">
    <property type="entry name" value="PROTEASE M1 ZINC METALLOPROTEASE"/>
    <property type="match status" value="1"/>
</dbReference>
<dbReference type="InterPro" id="IPR001930">
    <property type="entry name" value="Peptidase_M1"/>
</dbReference>
<evidence type="ECO:0000313" key="12">
    <source>
        <dbReference type="EMBL" id="CAB4575616.1"/>
    </source>
</evidence>
<evidence type="ECO:0000256" key="1">
    <source>
        <dbReference type="ARBA" id="ARBA00001947"/>
    </source>
</evidence>
<dbReference type="EMBL" id="CAEZTU010000015">
    <property type="protein sequence ID" value="CAB4575616.1"/>
    <property type="molecule type" value="Genomic_DNA"/>
</dbReference>
<sequence>MSKNLNITRAEAQKRAEVVSNTAYTVALTIDGKGETYSCVASITFDSKNGAETWLDLISPKVDSIWLNGNELAVSEVFDGSRIKLTNLKDKNTVKVKANCSYMNTGEGLHRHIDPVDNQVYIFTQFEVADSRRVFPVFEQPDIKSTLNLSVTAPTKWTLISNSPTPDSVKVNDEMSTWSFPTTPIMSSYLYALCAGPYFKKTDVYKGKFGQYPLGIFVRPSLAQFLDHEEIFEITKQGFTWFEDKFQVGYPFKKYDQVFVPEFNAGAMENVGCVTFRDEYIFRSRTTKTAYESRANTILHEMAHMWFGDLVTMKWWNDLWLNESFAEWAAHWASTGATKYNEAWTLFHLQRKAWAYRQDQLPSTHPIAANMPDLDSVYENFDGITYAKGASALRQLVAWVGEENFLKGLKAYFDKHAWKNTELPDLLNELSISSGRDLDSWTNLWLQSSGATLLRPEIETDSNNVITKAFINQEPPSAPPGLPPVLRPHRLAVGTYEKQGNKLVRTNRFEIDVDGKTTEVEELVGLKRPALILVNDDDLTYAKIRLDNISLETATKDIAAIDSSLSRALIWGAVWDMLRDGEVGTGKYLDLVLSGLVAETDIGLVQQVLMQCRSAIDVYADRKNRLTYNTKFADALQKLLLEAEEGSDRQLALVRTFSAVATTEQQVSRVAEILDGNEKIAGLKIDTDLRWTLLRRLVVMGKRGLTAIEEELKRDDTAMGREHAAGARAAIPTLEAKEIAWNLVTTNENLPNSEIHSTLGGLSYMDHAEIMKNFIDKYFDSVETLWNSRTHEIGQSLVTGLFPSSNITQEVIDKSDKFLENNKNLAVGARRIIIEQRDAIARALRAQSADK</sequence>
<dbReference type="PANTHER" id="PTHR11533:SF174">
    <property type="entry name" value="PUROMYCIN-SENSITIVE AMINOPEPTIDASE-RELATED"/>
    <property type="match status" value="1"/>
</dbReference>
<dbReference type="InterPro" id="IPR050344">
    <property type="entry name" value="Peptidase_M1_aminopeptidases"/>
</dbReference>
<keyword evidence="5" id="KW-0479">Metal-binding</keyword>
<dbReference type="GO" id="GO:0043171">
    <property type="term" value="P:peptide catabolic process"/>
    <property type="evidence" value="ECO:0007669"/>
    <property type="project" value="TreeGrafter"/>
</dbReference>
<dbReference type="Pfam" id="PF01433">
    <property type="entry name" value="Peptidase_M1"/>
    <property type="match status" value="1"/>
</dbReference>
<keyword evidence="7" id="KW-0862">Zinc</keyword>
<keyword evidence="8" id="KW-0482">Metalloprotease</keyword>
<evidence type="ECO:0000256" key="7">
    <source>
        <dbReference type="ARBA" id="ARBA00022833"/>
    </source>
</evidence>
<dbReference type="PRINTS" id="PR00756">
    <property type="entry name" value="ALADIPTASE"/>
</dbReference>
<dbReference type="InterPro" id="IPR045357">
    <property type="entry name" value="Aminopeptidase_N-like_N"/>
</dbReference>
<evidence type="ECO:0000256" key="4">
    <source>
        <dbReference type="ARBA" id="ARBA00022670"/>
    </source>
</evidence>
<dbReference type="NCBIfam" id="TIGR02412">
    <property type="entry name" value="pepN_strep_liv"/>
    <property type="match status" value="1"/>
</dbReference>
<dbReference type="AlphaFoldDB" id="A0A6J6EIG8"/>
<dbReference type="InterPro" id="IPR012778">
    <property type="entry name" value="Pept_M1_aminopeptidase"/>
</dbReference>
<comment type="similarity">
    <text evidence="2">Belongs to the peptidase M1 family.</text>
</comment>
<dbReference type="SUPFAM" id="SSF55486">
    <property type="entry name" value="Metalloproteases ('zincins'), catalytic domain"/>
    <property type="match status" value="1"/>
</dbReference>
<dbReference type="InterPro" id="IPR014782">
    <property type="entry name" value="Peptidase_M1_dom"/>
</dbReference>
<evidence type="ECO:0000256" key="6">
    <source>
        <dbReference type="ARBA" id="ARBA00022801"/>
    </source>
</evidence>
<dbReference type="CDD" id="cd09602">
    <property type="entry name" value="M1_APN"/>
    <property type="match status" value="1"/>
</dbReference>
<feature type="domain" description="ERAP1-like C-terminal" evidence="10">
    <location>
        <begin position="531"/>
        <end position="842"/>
    </location>
</feature>
<keyword evidence="6" id="KW-0378">Hydrolase</keyword>
<dbReference type="Gene3D" id="2.60.40.1730">
    <property type="entry name" value="tricorn interacting facor f3 domain"/>
    <property type="match status" value="1"/>
</dbReference>
<dbReference type="GO" id="GO:0005615">
    <property type="term" value="C:extracellular space"/>
    <property type="evidence" value="ECO:0007669"/>
    <property type="project" value="TreeGrafter"/>
</dbReference>
<protein>
    <submittedName>
        <fullName evidence="12">Unannotated protein</fullName>
    </submittedName>
</protein>
<name>A0A6J6EIG8_9ZZZZ</name>
<accession>A0A6J6EIG8</accession>
<dbReference type="SUPFAM" id="SSF63737">
    <property type="entry name" value="Leukotriene A4 hydrolase N-terminal domain"/>
    <property type="match status" value="1"/>
</dbReference>
<dbReference type="GO" id="GO:0042277">
    <property type="term" value="F:peptide binding"/>
    <property type="evidence" value="ECO:0007669"/>
    <property type="project" value="TreeGrafter"/>
</dbReference>
<dbReference type="GO" id="GO:0008270">
    <property type="term" value="F:zinc ion binding"/>
    <property type="evidence" value="ECO:0007669"/>
    <property type="project" value="InterPro"/>
</dbReference>
<organism evidence="12">
    <name type="scientific">freshwater metagenome</name>
    <dbReference type="NCBI Taxonomy" id="449393"/>
    <lineage>
        <taxon>unclassified sequences</taxon>
        <taxon>metagenomes</taxon>
        <taxon>ecological metagenomes</taxon>
    </lineage>
</organism>
<comment type="cofactor">
    <cofactor evidence="1">
        <name>Zn(2+)</name>
        <dbReference type="ChEBI" id="CHEBI:29105"/>
    </cofactor>
</comment>
<proteinExistence type="inferred from homology"/>
<feature type="domain" description="Peptidase M1 membrane alanine aminopeptidase" evidence="9">
    <location>
        <begin position="232"/>
        <end position="445"/>
    </location>
</feature>
<gene>
    <name evidence="12" type="ORF">UFOPK1740_00541</name>
</gene>
<evidence type="ECO:0000259" key="10">
    <source>
        <dbReference type="Pfam" id="PF11838"/>
    </source>
</evidence>
<dbReference type="InterPro" id="IPR027268">
    <property type="entry name" value="Peptidase_M4/M1_CTD_sf"/>
</dbReference>
<dbReference type="GO" id="GO:0006508">
    <property type="term" value="P:proteolysis"/>
    <property type="evidence" value="ECO:0007669"/>
    <property type="project" value="UniProtKB-KW"/>
</dbReference>
<dbReference type="Pfam" id="PF11838">
    <property type="entry name" value="ERAP1_C"/>
    <property type="match status" value="1"/>
</dbReference>
<evidence type="ECO:0000256" key="2">
    <source>
        <dbReference type="ARBA" id="ARBA00010136"/>
    </source>
</evidence>
<keyword evidence="3" id="KW-0031">Aminopeptidase</keyword>